<name>A0A2I4ALH8_AUSLI</name>
<gene>
    <name evidence="2" type="primary">LOC106512231</name>
</gene>
<dbReference type="OrthoDB" id="9329195at2759"/>
<dbReference type="KEGG" id="alim:106512231"/>
<keyword evidence="1" id="KW-1185">Reference proteome</keyword>
<proteinExistence type="predicted"/>
<dbReference type="AlphaFoldDB" id="A0A2I4ALH8"/>
<dbReference type="GeneID" id="106512231"/>
<organism evidence="1 2">
    <name type="scientific">Austrofundulus limnaeus</name>
    <name type="common">Annual killifish</name>
    <dbReference type="NCBI Taxonomy" id="52670"/>
    <lineage>
        <taxon>Eukaryota</taxon>
        <taxon>Metazoa</taxon>
        <taxon>Chordata</taxon>
        <taxon>Craniata</taxon>
        <taxon>Vertebrata</taxon>
        <taxon>Euteleostomi</taxon>
        <taxon>Actinopterygii</taxon>
        <taxon>Neopterygii</taxon>
        <taxon>Teleostei</taxon>
        <taxon>Neoteleostei</taxon>
        <taxon>Acanthomorphata</taxon>
        <taxon>Ovalentaria</taxon>
        <taxon>Atherinomorphae</taxon>
        <taxon>Cyprinodontiformes</taxon>
        <taxon>Rivulidae</taxon>
        <taxon>Austrofundulus</taxon>
    </lineage>
</organism>
<evidence type="ECO:0000313" key="1">
    <source>
        <dbReference type="Proteomes" id="UP000192220"/>
    </source>
</evidence>
<reference evidence="2" key="1">
    <citation type="submission" date="2025-08" db="UniProtKB">
        <authorList>
            <consortium name="RefSeq"/>
        </authorList>
    </citation>
    <scope>IDENTIFICATION</scope>
</reference>
<protein>
    <submittedName>
        <fullName evidence="2">Uncharacterized protein LOC106512231</fullName>
    </submittedName>
</protein>
<sequence>MDIEQQKTVYTHFIQPFLSRKDLSDPSCISSVNGSQLWLQANFGNFSKFATIQELQALNPNFSSAQVLSELAPSQVAELLLSSNVSNDTELIDRIYDRLEVGNTLENVDEFLTQLAANEQVPKFQPVVRDLMMNRTFVIISTHFINFTTEEFHLWFNVKLVPILAGFTPEMLQIATSSINCTNYHVIVSGLDKVFSDIPQDRQQSLA</sequence>
<dbReference type="RefSeq" id="XP_013856352.1">
    <property type="nucleotide sequence ID" value="XM_014000898.1"/>
</dbReference>
<dbReference type="Proteomes" id="UP000192220">
    <property type="component" value="Unplaced"/>
</dbReference>
<dbReference type="InParanoid" id="A0A2I4ALH8"/>
<feature type="non-terminal residue" evidence="2">
    <location>
        <position position="207"/>
    </location>
</feature>
<evidence type="ECO:0000313" key="2">
    <source>
        <dbReference type="RefSeq" id="XP_013856352.1"/>
    </source>
</evidence>
<accession>A0A2I4ALH8</accession>